<protein>
    <submittedName>
        <fullName evidence="2">GDP-mannose 4,6-dehydratase</fullName>
    </submittedName>
</protein>
<evidence type="ECO:0000259" key="1">
    <source>
        <dbReference type="Pfam" id="PF16363"/>
    </source>
</evidence>
<dbReference type="Proteomes" id="UP000574276">
    <property type="component" value="Unassembled WGS sequence"/>
</dbReference>
<feature type="domain" description="NAD(P)-binding" evidence="1">
    <location>
        <begin position="5"/>
        <end position="92"/>
    </location>
</feature>
<proteinExistence type="predicted"/>
<dbReference type="PANTHER" id="PTHR43000">
    <property type="entry name" value="DTDP-D-GLUCOSE 4,6-DEHYDRATASE-RELATED"/>
    <property type="match status" value="1"/>
</dbReference>
<dbReference type="Pfam" id="PF16363">
    <property type="entry name" value="GDP_Man_Dehyd"/>
    <property type="match status" value="1"/>
</dbReference>
<sequence>MKSYLVTGGAGFIGSNYIHYLMKCYGEHIRITNLDALTYCGKRSNTAMYEICNNYTFIKGNICDEDFVKKLFHDYDFDYVIHFAEQTHVDLEIVLSDAGIFCCVK</sequence>
<evidence type="ECO:0000313" key="2">
    <source>
        <dbReference type="EMBL" id="MBB2182141.1"/>
    </source>
</evidence>
<dbReference type="InterPro" id="IPR036291">
    <property type="entry name" value="NAD(P)-bd_dom_sf"/>
</dbReference>
<comment type="caution">
    <text evidence="2">The sequence shown here is derived from an EMBL/GenBank/DDBJ whole genome shotgun (WGS) entry which is preliminary data.</text>
</comment>
<dbReference type="AlphaFoldDB" id="A0A839K086"/>
<dbReference type="InterPro" id="IPR016040">
    <property type="entry name" value="NAD(P)-bd_dom"/>
</dbReference>
<reference evidence="2 3" key="1">
    <citation type="submission" date="2020-07" db="EMBL/GenBank/DDBJ databases">
        <title>Characterization and genome sequencing of isolate MD1, a novel member within the family Lachnospiraceae.</title>
        <authorList>
            <person name="Rettenmaier R."/>
            <person name="Di Bello L."/>
            <person name="Zinser C."/>
            <person name="Scheitz K."/>
            <person name="Liebl W."/>
            <person name="Zverlov V."/>
        </authorList>
    </citation>
    <scope>NUCLEOTIDE SEQUENCE [LARGE SCALE GENOMIC DNA]</scope>
    <source>
        <strain evidence="2 3">MD1</strain>
    </source>
</reference>
<name>A0A839K086_9FIRM</name>
<dbReference type="EMBL" id="JACEGA010000001">
    <property type="protein sequence ID" value="MBB2182141.1"/>
    <property type="molecule type" value="Genomic_DNA"/>
</dbReference>
<dbReference type="RefSeq" id="WP_228351870.1">
    <property type="nucleotide sequence ID" value="NZ_JACEGA010000001.1"/>
</dbReference>
<gene>
    <name evidence="2" type="ORF">H0486_04535</name>
</gene>
<organism evidence="2 3">
    <name type="scientific">Variimorphobacter saccharofermentans</name>
    <dbReference type="NCBI Taxonomy" id="2755051"/>
    <lineage>
        <taxon>Bacteria</taxon>
        <taxon>Bacillati</taxon>
        <taxon>Bacillota</taxon>
        <taxon>Clostridia</taxon>
        <taxon>Lachnospirales</taxon>
        <taxon>Lachnospiraceae</taxon>
        <taxon>Variimorphobacter</taxon>
    </lineage>
</organism>
<dbReference type="Gene3D" id="3.40.50.720">
    <property type="entry name" value="NAD(P)-binding Rossmann-like Domain"/>
    <property type="match status" value="1"/>
</dbReference>
<dbReference type="SUPFAM" id="SSF51735">
    <property type="entry name" value="NAD(P)-binding Rossmann-fold domains"/>
    <property type="match status" value="1"/>
</dbReference>
<accession>A0A839K086</accession>
<evidence type="ECO:0000313" key="3">
    <source>
        <dbReference type="Proteomes" id="UP000574276"/>
    </source>
</evidence>
<keyword evidence="3" id="KW-1185">Reference proteome</keyword>